<reference evidence="1" key="1">
    <citation type="submission" date="2018-11" db="EMBL/GenBank/DDBJ databases">
        <title>A distinct lineage of giant viruses engineers rhodopsin photosystems in predatory marine eukaryotes.</title>
        <authorList>
            <person name="Needham D.M."/>
            <person name="Yoshizawa S."/>
            <person name="Hosaka T."/>
            <person name="Poirier C."/>
            <person name="Choi C.-J."/>
            <person name="Hehenberger E."/>
            <person name="Irwin N.A.T."/>
            <person name="Wilken S."/>
            <person name="Yung C.-M."/>
            <person name="Bachy C."/>
            <person name="Kurihara R."/>
            <person name="Nakajima Y."/>
            <person name="Kojima K."/>
            <person name="Kimura-Someya T."/>
            <person name="Leonard G."/>
            <person name="Malmstrom R.R."/>
            <person name="Mende D."/>
            <person name="Olson D.K."/>
            <person name="Sudo Y."/>
            <person name="Sudek S."/>
            <person name="Richards T.A."/>
            <person name="DeLong E.F."/>
            <person name="Keeling P.J."/>
            <person name="Santoro A.E."/>
            <person name="Shirouzu M."/>
            <person name="Iwasaki W."/>
            <person name="Worden A.Z."/>
        </authorList>
    </citation>
    <scope>NUCLEOTIDE SEQUENCE</scope>
</reference>
<evidence type="ECO:0000313" key="1">
    <source>
        <dbReference type="EMBL" id="QDY52160.1"/>
    </source>
</evidence>
<dbReference type="InterPro" id="IPR044224">
    <property type="entry name" value="KOBITO1-like"/>
</dbReference>
<sequence>MYKNIFFTITLLLLILLIYRKKNLERFSINDKKVAIVSMVTKQPDFKFWLQYHLDFLKIDKIFLRIEDSPEYKFLIEPYGDRVEATFHNKEDIDMKHNYLTIMDRQKKNVNDGIVKAKKLGMDYIFHCDADELIYIGEENGNSKSNLLRKFLDGVPKEFSCIHMKNFEAVFPNLENKCFNTNKFIDCKKGGCLSYANGKSAGRLSHNINFKGPHYFTGLVHNIEDTKLCILHFDSCTYKQWENKFNLLKDTTEEKMKKIPFPFYKNSIKNLKSCNKKDNSDCKDNLVDFYKEQKIIPYNKRVNLVDKKFS</sequence>
<name>A0A5B8HY51_9VIRU</name>
<dbReference type="EMBL" id="MK250088">
    <property type="protein sequence ID" value="QDY52160.1"/>
    <property type="molecule type" value="Genomic_DNA"/>
</dbReference>
<protein>
    <recommendedName>
        <fullName evidence="2">Glycosyl transferase family 2</fullName>
    </recommendedName>
</protein>
<gene>
    <name evidence="1" type="ORF">4_40</name>
</gene>
<accession>A0A5B8HY51</accession>
<dbReference type="GO" id="GO:0030244">
    <property type="term" value="P:cellulose biosynthetic process"/>
    <property type="evidence" value="ECO:0007669"/>
    <property type="project" value="InterPro"/>
</dbReference>
<dbReference type="GO" id="GO:0009737">
    <property type="term" value="P:response to abscisic acid"/>
    <property type="evidence" value="ECO:0007669"/>
    <property type="project" value="InterPro"/>
</dbReference>
<dbReference type="PANTHER" id="PTHR46701">
    <property type="entry name" value="GLYCOSYLTRANSFERASE-LIKE KOBITO 1"/>
    <property type="match status" value="1"/>
</dbReference>
<proteinExistence type="predicted"/>
<organism evidence="1">
    <name type="scientific">Mimiviridae sp. ChoanoV1</name>
    <dbReference type="NCBI Taxonomy" id="2596887"/>
    <lineage>
        <taxon>Viruses</taxon>
        <taxon>Varidnaviria</taxon>
        <taxon>Bamfordvirae</taxon>
        <taxon>Nucleocytoviricota</taxon>
        <taxon>Megaviricetes</taxon>
        <taxon>Imitervirales</taxon>
        <taxon>Schizomimiviridae</taxon>
    </lineage>
</organism>
<dbReference type="PANTHER" id="PTHR46701:SF7">
    <property type="entry name" value="GLYCOSYLTRANSFERASE-LIKE KOBITO 1"/>
    <property type="match status" value="1"/>
</dbReference>
<evidence type="ECO:0008006" key="2">
    <source>
        <dbReference type="Google" id="ProtNLM"/>
    </source>
</evidence>